<dbReference type="Proteomes" id="UP000297245">
    <property type="component" value="Unassembled WGS sequence"/>
</dbReference>
<dbReference type="Pfam" id="PF12796">
    <property type="entry name" value="Ank_2"/>
    <property type="match status" value="1"/>
</dbReference>
<dbReference type="PANTHER" id="PTHR24198">
    <property type="entry name" value="ANKYRIN REPEAT AND PROTEIN KINASE DOMAIN-CONTAINING PROTEIN"/>
    <property type="match status" value="1"/>
</dbReference>
<dbReference type="GO" id="GO:0005737">
    <property type="term" value="C:cytoplasm"/>
    <property type="evidence" value="ECO:0007669"/>
    <property type="project" value="TreeGrafter"/>
</dbReference>
<evidence type="ECO:0000256" key="1">
    <source>
        <dbReference type="ARBA" id="ARBA00022737"/>
    </source>
</evidence>
<evidence type="ECO:0000313" key="6">
    <source>
        <dbReference type="Proteomes" id="UP000297245"/>
    </source>
</evidence>
<dbReference type="SMART" id="SM00248">
    <property type="entry name" value="ANK"/>
    <property type="match status" value="6"/>
</dbReference>
<evidence type="ECO:0000313" key="5">
    <source>
        <dbReference type="EMBL" id="THV01017.1"/>
    </source>
</evidence>
<dbReference type="InterPro" id="IPR036770">
    <property type="entry name" value="Ankyrin_rpt-contain_sf"/>
</dbReference>
<organism evidence="5 6">
    <name type="scientific">Dendrothele bispora (strain CBS 962.96)</name>
    <dbReference type="NCBI Taxonomy" id="1314807"/>
    <lineage>
        <taxon>Eukaryota</taxon>
        <taxon>Fungi</taxon>
        <taxon>Dikarya</taxon>
        <taxon>Basidiomycota</taxon>
        <taxon>Agaricomycotina</taxon>
        <taxon>Agaricomycetes</taxon>
        <taxon>Agaricomycetidae</taxon>
        <taxon>Agaricales</taxon>
        <taxon>Agaricales incertae sedis</taxon>
        <taxon>Dendrothele</taxon>
    </lineage>
</organism>
<feature type="repeat" description="ANK" evidence="3">
    <location>
        <begin position="126"/>
        <end position="158"/>
    </location>
</feature>
<dbReference type="PROSITE" id="PS50297">
    <property type="entry name" value="ANK_REP_REGION"/>
    <property type="match status" value="1"/>
</dbReference>
<keyword evidence="2 3" id="KW-0040">ANK repeat</keyword>
<evidence type="ECO:0000256" key="3">
    <source>
        <dbReference type="PROSITE-ProRule" id="PRU00023"/>
    </source>
</evidence>
<feature type="region of interest" description="Disordered" evidence="4">
    <location>
        <begin position="188"/>
        <end position="208"/>
    </location>
</feature>
<evidence type="ECO:0000256" key="4">
    <source>
        <dbReference type="SAM" id="MobiDB-lite"/>
    </source>
</evidence>
<dbReference type="SUPFAM" id="SSF48403">
    <property type="entry name" value="Ankyrin repeat"/>
    <property type="match status" value="1"/>
</dbReference>
<keyword evidence="1" id="KW-0677">Repeat</keyword>
<evidence type="ECO:0000256" key="2">
    <source>
        <dbReference type="ARBA" id="ARBA00023043"/>
    </source>
</evidence>
<accession>A0A4S8MEL7</accession>
<proteinExistence type="predicted"/>
<dbReference type="AlphaFoldDB" id="A0A4S8MEL7"/>
<keyword evidence="6" id="KW-1185">Reference proteome</keyword>
<dbReference type="PROSITE" id="PS50088">
    <property type="entry name" value="ANK_REPEAT"/>
    <property type="match status" value="1"/>
</dbReference>
<reference evidence="5 6" key="1">
    <citation type="journal article" date="2019" name="Nat. Ecol. Evol.">
        <title>Megaphylogeny resolves global patterns of mushroom evolution.</title>
        <authorList>
            <person name="Varga T."/>
            <person name="Krizsan K."/>
            <person name="Foldi C."/>
            <person name="Dima B."/>
            <person name="Sanchez-Garcia M."/>
            <person name="Sanchez-Ramirez S."/>
            <person name="Szollosi G.J."/>
            <person name="Szarkandi J.G."/>
            <person name="Papp V."/>
            <person name="Albert L."/>
            <person name="Andreopoulos W."/>
            <person name="Angelini C."/>
            <person name="Antonin V."/>
            <person name="Barry K.W."/>
            <person name="Bougher N.L."/>
            <person name="Buchanan P."/>
            <person name="Buyck B."/>
            <person name="Bense V."/>
            <person name="Catcheside P."/>
            <person name="Chovatia M."/>
            <person name="Cooper J."/>
            <person name="Damon W."/>
            <person name="Desjardin D."/>
            <person name="Finy P."/>
            <person name="Geml J."/>
            <person name="Haridas S."/>
            <person name="Hughes K."/>
            <person name="Justo A."/>
            <person name="Karasinski D."/>
            <person name="Kautmanova I."/>
            <person name="Kiss B."/>
            <person name="Kocsube S."/>
            <person name="Kotiranta H."/>
            <person name="LaButti K.M."/>
            <person name="Lechner B.E."/>
            <person name="Liimatainen K."/>
            <person name="Lipzen A."/>
            <person name="Lukacs Z."/>
            <person name="Mihaltcheva S."/>
            <person name="Morgado L.N."/>
            <person name="Niskanen T."/>
            <person name="Noordeloos M.E."/>
            <person name="Ohm R.A."/>
            <person name="Ortiz-Santana B."/>
            <person name="Ovrebo C."/>
            <person name="Racz N."/>
            <person name="Riley R."/>
            <person name="Savchenko A."/>
            <person name="Shiryaev A."/>
            <person name="Soop K."/>
            <person name="Spirin V."/>
            <person name="Szebenyi C."/>
            <person name="Tomsovsky M."/>
            <person name="Tulloss R.E."/>
            <person name="Uehling J."/>
            <person name="Grigoriev I.V."/>
            <person name="Vagvolgyi C."/>
            <person name="Papp T."/>
            <person name="Martin F.M."/>
            <person name="Miettinen O."/>
            <person name="Hibbett D.S."/>
            <person name="Nagy L.G."/>
        </authorList>
    </citation>
    <scope>NUCLEOTIDE SEQUENCE [LARGE SCALE GENOMIC DNA]</scope>
    <source>
        <strain evidence="5 6">CBS 962.96</strain>
    </source>
</reference>
<feature type="region of interest" description="Disordered" evidence="4">
    <location>
        <begin position="555"/>
        <end position="606"/>
    </location>
</feature>
<dbReference type="Gene3D" id="1.25.40.20">
    <property type="entry name" value="Ankyrin repeat-containing domain"/>
    <property type="match status" value="2"/>
</dbReference>
<protein>
    <submittedName>
        <fullName evidence="5">Ankyrin</fullName>
    </submittedName>
</protein>
<name>A0A4S8MEL7_DENBC</name>
<dbReference type="PANTHER" id="PTHR24198:SF165">
    <property type="entry name" value="ANKYRIN REPEAT-CONTAINING PROTEIN-RELATED"/>
    <property type="match status" value="1"/>
</dbReference>
<dbReference type="EMBL" id="ML179095">
    <property type="protein sequence ID" value="THV01017.1"/>
    <property type="molecule type" value="Genomic_DNA"/>
</dbReference>
<sequence>MPENSCLQCYAMTADDHGVASALESGADVNAADASGRTALMCAIAGEHWNDINISHASFMTEKRLRTIQRLLGCRDISLFTLNSPQSSFNDATPLGMAAWLNMPDAVRVLLEGSSDAVSVDGMDTHGATPLMYAARDGSLEVVKLLLHYGARPDFRDRNYRSTIQYALTHPQTLYLCEIALRQHRVRENETSPRTTITFQSHRDEPSSPLAAALPEFSPEATSRTTHIIIQLILSSDITSLQSFLSSSATSSASSQSQSHSPVLLNIPNAKGWSAIHYCAQMQFPSIQILDTLYCAGADISLFTAQEHWTVLHCLAVSYCPPDRTPATTDALSKFVTHLLFDLRAPFSAKDKEDETCIHLAAEHGQSLDLLKILLECDRSKSIQNIRNSRGLTAQEVARPEFLALFGIDLEKDRPESSLSMATIRPVTSSSSLSSSASSWKPSSIYSRREATSDDDSIVCPDDFDVVTAAHQLIDNLRITSPFIHHSIASSHLDHLESILRETEVLRSAIIQYFRSRAKGSSKALDDMKSDSNSVSHLLSDVTTSISTRLVEHGLPPIQPKRESEDSQATAVSVSVTSISSPPPSTPLPVDAKPKILPGTKSSKDDSKFSSKFMGWFKRKPSEHFKEDAKAKEMVVQETTPPSSHEMASPQLVPNPTVDKALQTSRVVLAAAMRDMSVINESLTSAKELMMSASRSIARADRIIKGAIKSRNTMLDDLRASGRKEVDELFVGGTPGALGYPNYLTQKPSIQSIDSVSSVGSTVSNLSFSVMIADSDDEEIKAIRRLVLRKIEARHDGALDEMDKVVGWLRVIKETVRGVKRRTYCK</sequence>
<gene>
    <name evidence="5" type="ORF">K435DRAFT_656004</name>
</gene>
<dbReference type="InterPro" id="IPR002110">
    <property type="entry name" value="Ankyrin_rpt"/>
</dbReference>
<dbReference type="OrthoDB" id="539213at2759"/>